<keyword evidence="2" id="KW-1185">Reference proteome</keyword>
<evidence type="ECO:0000313" key="2">
    <source>
        <dbReference type="Proteomes" id="UP001216674"/>
    </source>
</evidence>
<name>A0ABT6AKI5_9BURK</name>
<organism evidence="1 2">
    <name type="scientific">Cupriavidus basilensis</name>
    <dbReference type="NCBI Taxonomy" id="68895"/>
    <lineage>
        <taxon>Bacteria</taxon>
        <taxon>Pseudomonadati</taxon>
        <taxon>Pseudomonadota</taxon>
        <taxon>Betaproteobacteria</taxon>
        <taxon>Burkholderiales</taxon>
        <taxon>Burkholderiaceae</taxon>
        <taxon>Cupriavidus</taxon>
    </lineage>
</organism>
<evidence type="ECO:0008006" key="3">
    <source>
        <dbReference type="Google" id="ProtNLM"/>
    </source>
</evidence>
<comment type="caution">
    <text evidence="1">The sequence shown here is derived from an EMBL/GenBank/DDBJ whole genome shotgun (WGS) entry which is preliminary data.</text>
</comment>
<protein>
    <recommendedName>
        <fullName evidence="3">AsnC family transcriptional regulator</fullName>
    </recommendedName>
</protein>
<dbReference type="EMBL" id="JARJLM010000158">
    <property type="protein sequence ID" value="MDF3833117.1"/>
    <property type="molecule type" value="Genomic_DNA"/>
</dbReference>
<dbReference type="Proteomes" id="UP001216674">
    <property type="component" value="Unassembled WGS sequence"/>
</dbReference>
<reference evidence="1 2" key="1">
    <citation type="submission" date="2023-03" db="EMBL/GenBank/DDBJ databases">
        <title>Draft assemblies of triclosan tolerant bacteria isolated from returned activated sludge.</title>
        <authorList>
            <person name="Van Hamelsveld S."/>
        </authorList>
    </citation>
    <scope>NUCLEOTIDE SEQUENCE [LARGE SCALE GENOMIC DNA]</scope>
    <source>
        <strain evidence="1 2">GW210010_S58</strain>
    </source>
</reference>
<accession>A0ABT6AKI5</accession>
<proteinExistence type="predicted"/>
<sequence>MNSEPHTPSASDTMPTLNLALRLERNDLFGAIEWTLANARRTGLTLIDLCFGQAAAPHQLTLSVGADNADLLPLFLRRMENGADVLEIFEIAAPADAQAVPAVAAGPSPFDAPRTVPVGHAHAAPAQVQ</sequence>
<dbReference type="RefSeq" id="WP_276264548.1">
    <property type="nucleotide sequence ID" value="NZ_JARJLM010000158.1"/>
</dbReference>
<evidence type="ECO:0000313" key="1">
    <source>
        <dbReference type="EMBL" id="MDF3833117.1"/>
    </source>
</evidence>
<gene>
    <name evidence="1" type="ORF">P3W85_09160</name>
</gene>